<evidence type="ECO:0000256" key="2">
    <source>
        <dbReference type="SAM" id="Phobius"/>
    </source>
</evidence>
<gene>
    <name evidence="3" type="ORF">NLJ89_g7621</name>
</gene>
<evidence type="ECO:0000313" key="4">
    <source>
        <dbReference type="Proteomes" id="UP001148786"/>
    </source>
</evidence>
<keyword evidence="2" id="KW-1133">Transmembrane helix</keyword>
<feature type="region of interest" description="Disordered" evidence="1">
    <location>
        <begin position="83"/>
        <end position="104"/>
    </location>
</feature>
<reference evidence="3" key="1">
    <citation type="submission" date="2022-07" db="EMBL/GenBank/DDBJ databases">
        <title>Genome Sequence of Agrocybe chaxingu.</title>
        <authorList>
            <person name="Buettner E."/>
        </authorList>
    </citation>
    <scope>NUCLEOTIDE SEQUENCE</scope>
    <source>
        <strain evidence="3">MP-N11</strain>
    </source>
</reference>
<name>A0A9W8K417_9AGAR</name>
<comment type="caution">
    <text evidence="3">The sequence shown here is derived from an EMBL/GenBank/DDBJ whole genome shotgun (WGS) entry which is preliminary data.</text>
</comment>
<keyword evidence="2" id="KW-0472">Membrane</keyword>
<dbReference type="EMBL" id="JANKHO010000931">
    <property type="protein sequence ID" value="KAJ3505040.1"/>
    <property type="molecule type" value="Genomic_DNA"/>
</dbReference>
<organism evidence="3 4">
    <name type="scientific">Agrocybe chaxingu</name>
    <dbReference type="NCBI Taxonomy" id="84603"/>
    <lineage>
        <taxon>Eukaryota</taxon>
        <taxon>Fungi</taxon>
        <taxon>Dikarya</taxon>
        <taxon>Basidiomycota</taxon>
        <taxon>Agaricomycotina</taxon>
        <taxon>Agaricomycetes</taxon>
        <taxon>Agaricomycetidae</taxon>
        <taxon>Agaricales</taxon>
        <taxon>Agaricineae</taxon>
        <taxon>Strophariaceae</taxon>
        <taxon>Agrocybe</taxon>
    </lineage>
</organism>
<dbReference type="OrthoDB" id="2991206at2759"/>
<sequence>MIIKLEADGQPACVETSAEKAQLEAIILPEQTYHPLRVHAGYASSISTSDSNFTAAHELNEKREEDERLVGKSKRWRLFGISRSQHQQSTDPLTSGDTMVGRREEERTEKSWPRWLSSVNIDRKCVLPHSYLAHTLIGIRWAIVWIVSTLIMCIVVAVGVWLATKDDDKTIFVQPKHLPGDRPPQLTNLYGMPYEQFGCYESEAEVIFNGSQSLYFVPVGNKAEHALTLTGGATGVLTLASAPDLADPQESSTMCLFVGTGVC</sequence>
<protein>
    <submittedName>
        <fullName evidence="3">Uncharacterized protein</fullName>
    </submittedName>
</protein>
<evidence type="ECO:0000256" key="1">
    <source>
        <dbReference type="SAM" id="MobiDB-lite"/>
    </source>
</evidence>
<keyword evidence="2" id="KW-0812">Transmembrane</keyword>
<evidence type="ECO:0000313" key="3">
    <source>
        <dbReference type="EMBL" id="KAJ3505040.1"/>
    </source>
</evidence>
<feature type="compositionally biased region" description="Polar residues" evidence="1">
    <location>
        <begin position="83"/>
        <end position="97"/>
    </location>
</feature>
<feature type="transmembrane region" description="Helical" evidence="2">
    <location>
        <begin position="142"/>
        <end position="163"/>
    </location>
</feature>
<proteinExistence type="predicted"/>
<accession>A0A9W8K417</accession>
<keyword evidence="4" id="KW-1185">Reference proteome</keyword>
<dbReference type="AlphaFoldDB" id="A0A9W8K417"/>
<dbReference type="Proteomes" id="UP001148786">
    <property type="component" value="Unassembled WGS sequence"/>
</dbReference>